<accession>A0ABT9VP60</accession>
<dbReference type="RefSeq" id="WP_419152095.1">
    <property type="nucleotide sequence ID" value="NZ_JAUSTR010000006.1"/>
</dbReference>
<evidence type="ECO:0000313" key="2">
    <source>
        <dbReference type="Proteomes" id="UP001225646"/>
    </source>
</evidence>
<comment type="caution">
    <text evidence="1">The sequence shown here is derived from an EMBL/GenBank/DDBJ whole genome shotgun (WGS) entry which is preliminary data.</text>
</comment>
<reference evidence="1 2" key="1">
    <citation type="submission" date="2023-07" db="EMBL/GenBank/DDBJ databases">
        <title>Genomic Encyclopedia of Type Strains, Phase IV (KMG-IV): sequencing the most valuable type-strain genomes for metagenomic binning, comparative biology and taxonomic classification.</title>
        <authorList>
            <person name="Goeker M."/>
        </authorList>
    </citation>
    <scope>NUCLEOTIDE SEQUENCE [LARGE SCALE GENOMIC DNA]</scope>
    <source>
        <strain evidence="1 2">DSM 19092</strain>
    </source>
</reference>
<protein>
    <recommendedName>
        <fullName evidence="3">YodN</fullName>
    </recommendedName>
</protein>
<dbReference type="Proteomes" id="UP001225646">
    <property type="component" value="Unassembled WGS sequence"/>
</dbReference>
<dbReference type="EMBL" id="JAUSTR010000006">
    <property type="protein sequence ID" value="MDQ0162772.1"/>
    <property type="molecule type" value="Genomic_DNA"/>
</dbReference>
<evidence type="ECO:0000313" key="1">
    <source>
        <dbReference type="EMBL" id="MDQ0162772.1"/>
    </source>
</evidence>
<organism evidence="1 2">
    <name type="scientific">Aeribacillus alveayuensis</name>
    <dbReference type="NCBI Taxonomy" id="279215"/>
    <lineage>
        <taxon>Bacteria</taxon>
        <taxon>Bacillati</taxon>
        <taxon>Bacillota</taxon>
        <taxon>Bacilli</taxon>
        <taxon>Bacillales</taxon>
        <taxon>Bacillaceae</taxon>
        <taxon>Aeribacillus</taxon>
    </lineage>
</organism>
<gene>
    <name evidence="1" type="ORF">J2S06_001849</name>
</gene>
<keyword evidence="2" id="KW-1185">Reference proteome</keyword>
<proteinExistence type="predicted"/>
<sequence>MAKKKKPKFKRGDIVVITLYGTVGTITNIHRIDQEYLYEVNHSDILYFENTLIHLSDYEGKVYETEMIEIEYPFRIGDLVQVEGYGQDIFKVVGIHSELWRYKEDSWEEVTYELVRVRDGEWLEASEEELKRLINQKDTEKIVHNIQLLQFIAEQYQFYDDPVEFFSLSEDKSKQNPFLIRKTSFIDSLLDLYNDYKCLYQWFGDHEYKEMMDFVLLQLKKYTE</sequence>
<name>A0ABT9VP60_9BACI</name>
<evidence type="ECO:0008006" key="3">
    <source>
        <dbReference type="Google" id="ProtNLM"/>
    </source>
</evidence>